<protein>
    <submittedName>
        <fullName evidence="2">Uncharacterized protein</fullName>
    </submittedName>
</protein>
<feature type="compositionally biased region" description="Polar residues" evidence="1">
    <location>
        <begin position="64"/>
        <end position="79"/>
    </location>
</feature>
<feature type="compositionally biased region" description="Basic residues" evidence="1">
    <location>
        <begin position="40"/>
        <end position="53"/>
    </location>
</feature>
<feature type="region of interest" description="Disordered" evidence="1">
    <location>
        <begin position="217"/>
        <end position="250"/>
    </location>
</feature>
<gene>
    <name evidence="2" type="ORF">WICANDRAFT_62109</name>
</gene>
<feature type="region of interest" description="Disordered" evidence="1">
    <location>
        <begin position="34"/>
        <end position="117"/>
    </location>
</feature>
<dbReference type="OrthoDB" id="4035860at2759"/>
<dbReference type="EMBL" id="KV454210">
    <property type="protein sequence ID" value="ODQ59524.1"/>
    <property type="molecule type" value="Genomic_DNA"/>
</dbReference>
<dbReference type="RefSeq" id="XP_019038731.1">
    <property type="nucleotide sequence ID" value="XM_019183309.1"/>
</dbReference>
<dbReference type="GeneID" id="30200555"/>
<feature type="compositionally biased region" description="Basic and acidic residues" evidence="1">
    <location>
        <begin position="54"/>
        <end position="63"/>
    </location>
</feature>
<sequence>MSDQTDAGHYPDTSKGIKGRFSWVKRLIQSRSNSSFAMANHRRVSSTNKHQVKINHERHRDENQVPTPVSSNPINSSHSRGNDRTVITDRSNGTPVTSQNRNLVTRFDLSPETDNSFDVDQSLNQSMKTSSKTPSIAHESINTRNDNISTLPVISMSTVSVRSSTFSENSQPSTSGTVLSDHPTLYTNASTVGIPPASIMDRRERLHHPVSLNNYHLTGHNNSSHTINTSTSPTSAIPNEYGTDISSLKS</sequence>
<accession>A0A1E3P2U9</accession>
<proteinExistence type="predicted"/>
<reference evidence="2 3" key="1">
    <citation type="journal article" date="2016" name="Proc. Natl. Acad. Sci. U.S.A.">
        <title>Comparative genomics of biotechnologically important yeasts.</title>
        <authorList>
            <person name="Riley R."/>
            <person name="Haridas S."/>
            <person name="Wolfe K.H."/>
            <person name="Lopes M.R."/>
            <person name="Hittinger C.T."/>
            <person name="Goeker M."/>
            <person name="Salamov A.A."/>
            <person name="Wisecaver J.H."/>
            <person name="Long T.M."/>
            <person name="Calvey C.H."/>
            <person name="Aerts A.L."/>
            <person name="Barry K.W."/>
            <person name="Choi C."/>
            <person name="Clum A."/>
            <person name="Coughlan A.Y."/>
            <person name="Deshpande S."/>
            <person name="Douglass A.P."/>
            <person name="Hanson S.J."/>
            <person name="Klenk H.-P."/>
            <person name="LaButti K.M."/>
            <person name="Lapidus A."/>
            <person name="Lindquist E.A."/>
            <person name="Lipzen A.M."/>
            <person name="Meier-Kolthoff J.P."/>
            <person name="Ohm R.A."/>
            <person name="Otillar R.P."/>
            <person name="Pangilinan J.L."/>
            <person name="Peng Y."/>
            <person name="Rokas A."/>
            <person name="Rosa C.A."/>
            <person name="Scheuner C."/>
            <person name="Sibirny A.A."/>
            <person name="Slot J.C."/>
            <person name="Stielow J.B."/>
            <person name="Sun H."/>
            <person name="Kurtzman C.P."/>
            <person name="Blackwell M."/>
            <person name="Grigoriev I.V."/>
            <person name="Jeffries T.W."/>
        </authorList>
    </citation>
    <scope>NUCLEOTIDE SEQUENCE [LARGE SCALE GENOMIC DNA]</scope>
    <source>
        <strain evidence="3">ATCC 58044 / CBS 1984 / NCYC 433 / NRRL Y-366-8</strain>
    </source>
</reference>
<dbReference type="AlphaFoldDB" id="A0A1E3P2U9"/>
<dbReference type="Proteomes" id="UP000094112">
    <property type="component" value="Unassembled WGS sequence"/>
</dbReference>
<evidence type="ECO:0000256" key="1">
    <source>
        <dbReference type="SAM" id="MobiDB-lite"/>
    </source>
</evidence>
<feature type="compositionally biased region" description="Low complexity" evidence="1">
    <location>
        <begin position="218"/>
        <end position="235"/>
    </location>
</feature>
<evidence type="ECO:0000313" key="2">
    <source>
        <dbReference type="EMBL" id="ODQ59524.1"/>
    </source>
</evidence>
<name>A0A1E3P2U9_WICAA</name>
<feature type="compositionally biased region" description="Polar residues" evidence="1">
    <location>
        <begin position="88"/>
        <end position="103"/>
    </location>
</feature>
<evidence type="ECO:0000313" key="3">
    <source>
        <dbReference type="Proteomes" id="UP000094112"/>
    </source>
</evidence>
<organism evidence="2 3">
    <name type="scientific">Wickerhamomyces anomalus (strain ATCC 58044 / CBS 1984 / NCYC 433 / NRRL Y-366-8)</name>
    <name type="common">Yeast</name>
    <name type="synonym">Hansenula anomala</name>
    <dbReference type="NCBI Taxonomy" id="683960"/>
    <lineage>
        <taxon>Eukaryota</taxon>
        <taxon>Fungi</taxon>
        <taxon>Dikarya</taxon>
        <taxon>Ascomycota</taxon>
        <taxon>Saccharomycotina</taxon>
        <taxon>Saccharomycetes</taxon>
        <taxon>Phaffomycetales</taxon>
        <taxon>Wickerhamomycetaceae</taxon>
        <taxon>Wickerhamomyces</taxon>
    </lineage>
</organism>
<keyword evidence="3" id="KW-1185">Reference proteome</keyword>